<accession>X1G7G3</accession>
<sequence>YYCAICDVELDPEELLEGGRCPYCQTEIPEAVGDIREDEHERAADEFRKGGSNY</sequence>
<dbReference type="AlphaFoldDB" id="X1G7G3"/>
<gene>
    <name evidence="1" type="ORF">S03H2_34113</name>
</gene>
<feature type="non-terminal residue" evidence="1">
    <location>
        <position position="1"/>
    </location>
</feature>
<dbReference type="EMBL" id="BARU01020798">
    <property type="protein sequence ID" value="GAH53192.1"/>
    <property type="molecule type" value="Genomic_DNA"/>
</dbReference>
<evidence type="ECO:0000313" key="1">
    <source>
        <dbReference type="EMBL" id="GAH53192.1"/>
    </source>
</evidence>
<comment type="caution">
    <text evidence="1">The sequence shown here is derived from an EMBL/GenBank/DDBJ whole genome shotgun (WGS) entry which is preliminary data.</text>
</comment>
<reference evidence="1" key="1">
    <citation type="journal article" date="2014" name="Front. Microbiol.">
        <title>High frequency of phylogenetically diverse reductive dehalogenase-homologous genes in deep subseafloor sedimentary metagenomes.</title>
        <authorList>
            <person name="Kawai M."/>
            <person name="Futagami T."/>
            <person name="Toyoda A."/>
            <person name="Takaki Y."/>
            <person name="Nishi S."/>
            <person name="Hori S."/>
            <person name="Arai W."/>
            <person name="Tsubouchi T."/>
            <person name="Morono Y."/>
            <person name="Uchiyama I."/>
            <person name="Ito T."/>
            <person name="Fujiyama A."/>
            <person name="Inagaki F."/>
            <person name="Takami H."/>
        </authorList>
    </citation>
    <scope>NUCLEOTIDE SEQUENCE</scope>
    <source>
        <strain evidence="1">Expedition CK06-06</strain>
    </source>
</reference>
<protein>
    <submittedName>
        <fullName evidence="1">Uncharacterized protein</fullName>
    </submittedName>
</protein>
<proteinExistence type="predicted"/>
<name>X1G7G3_9ZZZZ</name>
<organism evidence="1">
    <name type="scientific">marine sediment metagenome</name>
    <dbReference type="NCBI Taxonomy" id="412755"/>
    <lineage>
        <taxon>unclassified sequences</taxon>
        <taxon>metagenomes</taxon>
        <taxon>ecological metagenomes</taxon>
    </lineage>
</organism>